<evidence type="ECO:0000256" key="2">
    <source>
        <dbReference type="ARBA" id="ARBA00022448"/>
    </source>
</evidence>
<feature type="domain" description="TonB-dependent receptor plug" evidence="13">
    <location>
        <begin position="65"/>
        <end position="169"/>
    </location>
</feature>
<keyword evidence="3 10" id="KW-1134">Transmembrane beta strand</keyword>
<comment type="similarity">
    <text evidence="10 11">Belongs to the TonB-dependent receptor family.</text>
</comment>
<keyword evidence="5" id="KW-0732">Signal</keyword>
<dbReference type="EMBL" id="AP027151">
    <property type="protein sequence ID" value="BDV43527.1"/>
    <property type="molecule type" value="Genomic_DNA"/>
</dbReference>
<dbReference type="RefSeq" id="WP_281999654.1">
    <property type="nucleotide sequence ID" value="NZ_AP027151.1"/>
</dbReference>
<evidence type="ECO:0000256" key="8">
    <source>
        <dbReference type="ARBA" id="ARBA00023136"/>
    </source>
</evidence>
<evidence type="ECO:0000256" key="3">
    <source>
        <dbReference type="ARBA" id="ARBA00022452"/>
    </source>
</evidence>
<dbReference type="Proteomes" id="UP001317705">
    <property type="component" value="Chromosome"/>
</dbReference>
<accession>A0ABN6VYB2</accession>
<dbReference type="PROSITE" id="PS52016">
    <property type="entry name" value="TONB_DEPENDENT_REC_3"/>
    <property type="match status" value="1"/>
</dbReference>
<evidence type="ECO:0000259" key="12">
    <source>
        <dbReference type="Pfam" id="PF00593"/>
    </source>
</evidence>
<dbReference type="InterPro" id="IPR036942">
    <property type="entry name" value="Beta-barrel_TonB_sf"/>
</dbReference>
<feature type="domain" description="TonB-dependent receptor-like beta-barrel" evidence="12">
    <location>
        <begin position="233"/>
        <end position="576"/>
    </location>
</feature>
<keyword evidence="6" id="KW-0406">Ion transport</keyword>
<organism evidence="14 15">
    <name type="scientific">Geotalea uraniireducens</name>
    <dbReference type="NCBI Taxonomy" id="351604"/>
    <lineage>
        <taxon>Bacteria</taxon>
        <taxon>Pseudomonadati</taxon>
        <taxon>Thermodesulfobacteriota</taxon>
        <taxon>Desulfuromonadia</taxon>
        <taxon>Geobacterales</taxon>
        <taxon>Geobacteraceae</taxon>
        <taxon>Geotalea</taxon>
    </lineage>
</organism>
<sequence>MIFPGSVTRRWLIGIGIVLGGLVAGMGPWISLAQAQSEDDLKILEMFYEDKDLVVTPSRDPKPISQVAENITVITAKEIQAINAHTLADVLRFVPGIQVDVRGGFASVDNVSIQGSSPRHALVLIDGVAQNYLSSSVADLGGIPVQQIERIEIIKGPASSTWGSSLGGVINIITKSPDENRRFGGTASASIGERTTGDFRTDLSGTVGGLGYYLYAGGLTSDGLRSGMAVDRGDFYTKLSFEPTDELRLLFTLGYGKGSRDEGVVPTYDALLRDETRNLFYTFSLNNALSDKVDLDMSIRGAERRFDQAQLALKSGVEQSDSFKDGSVGGSAKMTVRDGIHQLVIGADYDNGVLKADSISGGRQRLEKWAVFANDTIVVGNFSLTPGLRYDWTSTNGDFISPSIGATYTLYDKTILRAYVARGFSIPPLSATYAGGSFLVPNPGLGVEKVWSYAVGFETTALNAFWLKSTVFRHDVSNGLNTESLPNGNFVAVNKDKQRFQGVEAEIKSVPVFNTSVLGGFSFVDARDRGTDEILQGIARYTIDFGVDYDDRKTLKGTLRGHYIWWNAAQDSGGDYSTIIWDLTCAKKIFENSSVAADFFFTAHNLFNGSQYLDKNFQNARRWFEGGLRVAF</sequence>
<name>A0ABN6VYB2_9BACT</name>
<keyword evidence="7 11" id="KW-0798">TonB box</keyword>
<evidence type="ECO:0000256" key="7">
    <source>
        <dbReference type="ARBA" id="ARBA00023077"/>
    </source>
</evidence>
<evidence type="ECO:0000256" key="10">
    <source>
        <dbReference type="PROSITE-ProRule" id="PRU01360"/>
    </source>
</evidence>
<evidence type="ECO:0000259" key="13">
    <source>
        <dbReference type="Pfam" id="PF07715"/>
    </source>
</evidence>
<protein>
    <submittedName>
        <fullName evidence="14">Ligand-gated TonB-dependent outer membrane channel</fullName>
    </submittedName>
</protein>
<dbReference type="PANTHER" id="PTHR30069:SF53">
    <property type="entry name" value="COLICIN I RECEPTOR-RELATED"/>
    <property type="match status" value="1"/>
</dbReference>
<reference evidence="14 15" key="1">
    <citation type="submission" date="2022-12" db="EMBL/GenBank/DDBJ databases">
        <title>Polyphasic characterization of Geotalea uranireducens NIT-SL11 newly isolated from a complex of sewage sludge and microbially reduced graphene oxide.</title>
        <authorList>
            <person name="Xie L."/>
            <person name="Yoshida N."/>
            <person name="Meng L."/>
        </authorList>
    </citation>
    <scope>NUCLEOTIDE SEQUENCE [LARGE SCALE GENOMIC DNA]</scope>
    <source>
        <strain evidence="14 15">NIT-SL11</strain>
    </source>
</reference>
<comment type="subcellular location">
    <subcellularLocation>
        <location evidence="1 10">Cell outer membrane</location>
        <topology evidence="1 10">Multi-pass membrane protein</topology>
    </subcellularLocation>
</comment>
<evidence type="ECO:0000256" key="6">
    <source>
        <dbReference type="ARBA" id="ARBA00023065"/>
    </source>
</evidence>
<keyword evidence="9 10" id="KW-0998">Cell outer membrane</keyword>
<evidence type="ECO:0000256" key="4">
    <source>
        <dbReference type="ARBA" id="ARBA00022692"/>
    </source>
</evidence>
<evidence type="ECO:0000313" key="15">
    <source>
        <dbReference type="Proteomes" id="UP001317705"/>
    </source>
</evidence>
<dbReference type="PANTHER" id="PTHR30069">
    <property type="entry name" value="TONB-DEPENDENT OUTER MEMBRANE RECEPTOR"/>
    <property type="match status" value="1"/>
</dbReference>
<gene>
    <name evidence="14" type="ORF">GURASL_24500</name>
</gene>
<keyword evidence="4 10" id="KW-0812">Transmembrane</keyword>
<dbReference type="InterPro" id="IPR039426">
    <property type="entry name" value="TonB-dep_rcpt-like"/>
</dbReference>
<evidence type="ECO:0000256" key="5">
    <source>
        <dbReference type="ARBA" id="ARBA00022729"/>
    </source>
</evidence>
<dbReference type="SUPFAM" id="SSF56935">
    <property type="entry name" value="Porins"/>
    <property type="match status" value="1"/>
</dbReference>
<dbReference type="Gene3D" id="2.170.130.10">
    <property type="entry name" value="TonB-dependent receptor, plug domain"/>
    <property type="match status" value="1"/>
</dbReference>
<dbReference type="CDD" id="cd01347">
    <property type="entry name" value="ligand_gated_channel"/>
    <property type="match status" value="1"/>
</dbReference>
<dbReference type="Gene3D" id="2.40.170.20">
    <property type="entry name" value="TonB-dependent receptor, beta-barrel domain"/>
    <property type="match status" value="1"/>
</dbReference>
<dbReference type="Pfam" id="PF07715">
    <property type="entry name" value="Plug"/>
    <property type="match status" value="1"/>
</dbReference>
<keyword evidence="2 10" id="KW-0813">Transport</keyword>
<dbReference type="InterPro" id="IPR012910">
    <property type="entry name" value="Plug_dom"/>
</dbReference>
<evidence type="ECO:0000256" key="1">
    <source>
        <dbReference type="ARBA" id="ARBA00004571"/>
    </source>
</evidence>
<dbReference type="Pfam" id="PF00593">
    <property type="entry name" value="TonB_dep_Rec_b-barrel"/>
    <property type="match status" value="1"/>
</dbReference>
<keyword evidence="8 10" id="KW-0472">Membrane</keyword>
<evidence type="ECO:0000313" key="14">
    <source>
        <dbReference type="EMBL" id="BDV43527.1"/>
    </source>
</evidence>
<evidence type="ECO:0000256" key="11">
    <source>
        <dbReference type="RuleBase" id="RU003357"/>
    </source>
</evidence>
<keyword evidence="15" id="KW-1185">Reference proteome</keyword>
<evidence type="ECO:0000256" key="9">
    <source>
        <dbReference type="ARBA" id="ARBA00023237"/>
    </source>
</evidence>
<proteinExistence type="inferred from homology"/>
<dbReference type="InterPro" id="IPR037066">
    <property type="entry name" value="Plug_dom_sf"/>
</dbReference>
<dbReference type="InterPro" id="IPR000531">
    <property type="entry name" value="Beta-barrel_TonB"/>
</dbReference>